<dbReference type="PROSITE" id="PS51782">
    <property type="entry name" value="LYSM"/>
    <property type="match status" value="1"/>
</dbReference>
<protein>
    <recommendedName>
        <fullName evidence="1">LysM and putative peptidoglycan-binding domain-containing protein 1</fullName>
    </recommendedName>
</protein>
<reference evidence="4" key="1">
    <citation type="submission" date="2025-08" db="UniProtKB">
        <authorList>
            <consortium name="Ensembl"/>
        </authorList>
    </citation>
    <scope>IDENTIFICATION</scope>
</reference>
<dbReference type="Pfam" id="PF01476">
    <property type="entry name" value="LysM"/>
    <property type="match status" value="1"/>
</dbReference>
<feature type="region of interest" description="Disordered" evidence="2">
    <location>
        <begin position="135"/>
        <end position="174"/>
    </location>
</feature>
<accession>A0A8B9SA66</accession>
<evidence type="ECO:0000259" key="3">
    <source>
        <dbReference type="PROSITE" id="PS51782"/>
    </source>
</evidence>
<evidence type="ECO:0000313" key="4">
    <source>
        <dbReference type="Ensembl" id="ENSAOWP00000015951.1"/>
    </source>
</evidence>
<dbReference type="CDD" id="cd00118">
    <property type="entry name" value="LysM"/>
    <property type="match status" value="1"/>
</dbReference>
<feature type="compositionally biased region" description="Acidic residues" evidence="2">
    <location>
        <begin position="86"/>
        <end position="97"/>
    </location>
</feature>
<dbReference type="SMART" id="SM00257">
    <property type="entry name" value="LysM"/>
    <property type="match status" value="1"/>
</dbReference>
<evidence type="ECO:0000256" key="2">
    <source>
        <dbReference type="SAM" id="MobiDB-lite"/>
    </source>
</evidence>
<name>A0A8B9SA66_APTOW</name>
<organism evidence="4 5">
    <name type="scientific">Apteryx owenii</name>
    <name type="common">Little spotted kiwi</name>
    <dbReference type="NCBI Taxonomy" id="8824"/>
    <lineage>
        <taxon>Eukaryota</taxon>
        <taxon>Metazoa</taxon>
        <taxon>Chordata</taxon>
        <taxon>Craniata</taxon>
        <taxon>Vertebrata</taxon>
        <taxon>Euteleostomi</taxon>
        <taxon>Archelosauria</taxon>
        <taxon>Archosauria</taxon>
        <taxon>Dinosauria</taxon>
        <taxon>Saurischia</taxon>
        <taxon>Theropoda</taxon>
        <taxon>Coelurosauria</taxon>
        <taxon>Aves</taxon>
        <taxon>Palaeognathae</taxon>
        <taxon>Apterygiformes</taxon>
        <taxon>Apterygidae</taxon>
        <taxon>Apteryx</taxon>
    </lineage>
</organism>
<dbReference type="Ensembl" id="ENSAOWT00000018112.1">
    <property type="protein sequence ID" value="ENSAOWP00000015951.1"/>
    <property type="gene ID" value="ENSAOWG00000010862.1"/>
</dbReference>
<feature type="domain" description="LysM" evidence="3">
    <location>
        <begin position="36"/>
        <end position="80"/>
    </location>
</feature>
<dbReference type="InterPro" id="IPR045030">
    <property type="entry name" value="LYSM1-4"/>
</dbReference>
<keyword evidence="5" id="KW-1185">Reference proteome</keyword>
<dbReference type="InterPro" id="IPR018392">
    <property type="entry name" value="LysM"/>
</dbReference>
<dbReference type="InterPro" id="IPR036779">
    <property type="entry name" value="LysM_dom_sf"/>
</dbReference>
<dbReference type="PANTHER" id="PTHR20932:SF2">
    <property type="entry name" value="AND PUTATIVE PEPTIDOGLYCAN-BINDING DOMAIN-CONTAINING PROTEIN 1-RELATED"/>
    <property type="match status" value="1"/>
</dbReference>
<feature type="compositionally biased region" description="Gly residues" evidence="2">
    <location>
        <begin position="20"/>
        <end position="32"/>
    </location>
</feature>
<proteinExistence type="predicted"/>
<evidence type="ECO:0000256" key="1">
    <source>
        <dbReference type="ARBA" id="ARBA00040996"/>
    </source>
</evidence>
<evidence type="ECO:0000313" key="5">
    <source>
        <dbReference type="Proteomes" id="UP000694424"/>
    </source>
</evidence>
<dbReference type="Proteomes" id="UP000694424">
    <property type="component" value="Unplaced"/>
</dbReference>
<feature type="region of interest" description="Disordered" evidence="2">
    <location>
        <begin position="82"/>
        <end position="108"/>
    </location>
</feature>
<dbReference type="Gene3D" id="3.10.350.10">
    <property type="entry name" value="LysM domain"/>
    <property type="match status" value="1"/>
</dbReference>
<dbReference type="PANTHER" id="PTHR20932">
    <property type="entry name" value="LYSM AND PUTATIVE PEPTIDOGLYCAN-BINDING DOMAIN-CONTAINING PROTEIN"/>
    <property type="match status" value="1"/>
</dbReference>
<dbReference type="AlphaFoldDB" id="A0A8B9SA66"/>
<sequence>MAGARGELGRPAMAAPPGRGSVGVGGGPGLGVLPGHEHRLEPGDTLAGLALRYGVTMEQIKRANRLYTSDTIFLKPTLLIPGQLGPEEEEEEEEEEGAAGPACPATSRHDLSATDFLRQIDAEILLSKAAATRRLREGDTGSITKAEGTRAPDTGAHPAPQGARRALLGPRPLTRTPRAAALRNAEDEIFML</sequence>
<feature type="region of interest" description="Disordered" evidence="2">
    <location>
        <begin position="1"/>
        <end position="36"/>
    </location>
</feature>
<reference evidence="4" key="2">
    <citation type="submission" date="2025-09" db="UniProtKB">
        <authorList>
            <consortium name="Ensembl"/>
        </authorList>
    </citation>
    <scope>IDENTIFICATION</scope>
</reference>
<dbReference type="SUPFAM" id="SSF54106">
    <property type="entry name" value="LysM domain"/>
    <property type="match status" value="1"/>
</dbReference>